<dbReference type="PANTHER" id="PTHR24305">
    <property type="entry name" value="CYTOCHROME P450"/>
    <property type="match status" value="1"/>
</dbReference>
<dbReference type="InterPro" id="IPR036396">
    <property type="entry name" value="Cyt_P450_sf"/>
</dbReference>
<dbReference type="Pfam" id="PF00067">
    <property type="entry name" value="p450"/>
    <property type="match status" value="1"/>
</dbReference>
<dbReference type="OrthoDB" id="7376058at2"/>
<dbReference type="InterPro" id="IPR001128">
    <property type="entry name" value="Cyt_P450"/>
</dbReference>
<evidence type="ECO:0000313" key="3">
    <source>
        <dbReference type="EMBL" id="OSC41964.1"/>
    </source>
</evidence>
<dbReference type="STRING" id="1430326.B8W66_05330"/>
<reference evidence="3 4" key="1">
    <citation type="submission" date="2017-04" db="EMBL/GenBank/DDBJ databases">
        <title>The new phylogeny of genus Mycobacterium.</title>
        <authorList>
            <person name="Tortoli E."/>
            <person name="Trovato A."/>
            <person name="Cirillo D.M."/>
        </authorList>
    </citation>
    <scope>NUCLEOTIDE SEQUENCE [LARGE SCALE GENOMIC DNA]</scope>
    <source>
        <strain evidence="3 4">TBL 1200985</strain>
    </source>
</reference>
<dbReference type="AlphaFoldDB" id="A0A1X2LXN7"/>
<keyword evidence="2" id="KW-0479">Metal-binding</keyword>
<keyword evidence="2" id="KW-0349">Heme</keyword>
<comment type="similarity">
    <text evidence="1">Belongs to the cytochrome P450 family.</text>
</comment>
<dbReference type="GO" id="GO:0005506">
    <property type="term" value="F:iron ion binding"/>
    <property type="evidence" value="ECO:0007669"/>
    <property type="project" value="InterPro"/>
</dbReference>
<comment type="cofactor">
    <cofactor evidence="2">
        <name>heme</name>
        <dbReference type="ChEBI" id="CHEBI:30413"/>
    </cofactor>
</comment>
<dbReference type="Gene3D" id="1.10.630.10">
    <property type="entry name" value="Cytochrome P450"/>
    <property type="match status" value="1"/>
</dbReference>
<evidence type="ECO:0000256" key="1">
    <source>
        <dbReference type="ARBA" id="ARBA00010617"/>
    </source>
</evidence>
<dbReference type="GO" id="GO:0020037">
    <property type="term" value="F:heme binding"/>
    <property type="evidence" value="ECO:0007669"/>
    <property type="project" value="InterPro"/>
</dbReference>
<sequence length="482" mass="53899">MRRRSAASQHPPRVHPLRSPDQLRRMIQGWLGFFEGLTRLGDVVEWSIGPMRETLFFHPDHISEVLASAGASGPLGRPSGGFQEYAGIIGNNGLVMSEGPTWKRQRRLLQPGTHRQSIARYTTVMARCAEEMCDRWGDGDVLGIQGETQQLTRRIMTRTLFGPDLTDAAGDEIKRVMDRQLLLNSIEFIVGNWLSPRVPTPLRTALRRSSDRLRALFADIIEQRRTEGGNLKALRDADLLDILLDARDEDDQPLTEHQLGDEMHNLFLGGYETSANSLAFIVALLARHPDVQDRVAVEVQQAVGIDAPSFSHIKDLPLVEAVVKEALRLYPPVFALPIHVVKTQTMLCGFSFQPGQRVNVCPWVTQRDRRWFAHPMEFRPDRWLDGSTDNIPRFAWIPFGGGPRVCYGQHFAMAEMVVTVAVMARRFAFSLPPGASRDIEAGLTGSAMLRLKNDAVALASRTVGSGSLTTIDQRGRHLQRHA</sequence>
<evidence type="ECO:0008006" key="5">
    <source>
        <dbReference type="Google" id="ProtNLM"/>
    </source>
</evidence>
<dbReference type="SUPFAM" id="SSF48264">
    <property type="entry name" value="Cytochrome P450"/>
    <property type="match status" value="1"/>
</dbReference>
<dbReference type="InterPro" id="IPR002401">
    <property type="entry name" value="Cyt_P450_E_grp-I"/>
</dbReference>
<evidence type="ECO:0000313" key="4">
    <source>
        <dbReference type="Proteomes" id="UP000193247"/>
    </source>
</evidence>
<keyword evidence="2" id="KW-0408">Iron</keyword>
<dbReference type="PRINTS" id="PR00463">
    <property type="entry name" value="EP450I"/>
</dbReference>
<gene>
    <name evidence="3" type="ORF">B8W66_05330</name>
</gene>
<dbReference type="GO" id="GO:0004497">
    <property type="term" value="F:monooxygenase activity"/>
    <property type="evidence" value="ECO:0007669"/>
    <property type="project" value="InterPro"/>
</dbReference>
<organism evidence="3 4">
    <name type="scientific">Mycobacterium decipiens</name>
    <dbReference type="NCBI Taxonomy" id="1430326"/>
    <lineage>
        <taxon>Bacteria</taxon>
        <taxon>Bacillati</taxon>
        <taxon>Actinomycetota</taxon>
        <taxon>Actinomycetes</taxon>
        <taxon>Mycobacteriales</taxon>
        <taxon>Mycobacteriaceae</taxon>
        <taxon>Mycobacterium</taxon>
    </lineage>
</organism>
<dbReference type="PANTHER" id="PTHR24305:SF166">
    <property type="entry name" value="CYTOCHROME P450 12A4, MITOCHONDRIAL-RELATED"/>
    <property type="match status" value="1"/>
</dbReference>
<dbReference type="RefSeq" id="WP_085324000.1">
    <property type="nucleotide sequence ID" value="NZ_NCXP01000004.1"/>
</dbReference>
<dbReference type="GO" id="GO:0016705">
    <property type="term" value="F:oxidoreductase activity, acting on paired donors, with incorporation or reduction of molecular oxygen"/>
    <property type="evidence" value="ECO:0007669"/>
    <property type="project" value="InterPro"/>
</dbReference>
<proteinExistence type="inferred from homology"/>
<comment type="caution">
    <text evidence="3">The sequence shown here is derived from an EMBL/GenBank/DDBJ whole genome shotgun (WGS) entry which is preliminary data.</text>
</comment>
<keyword evidence="4" id="KW-1185">Reference proteome</keyword>
<protein>
    <recommendedName>
        <fullName evidence="5">Cytochrome P450</fullName>
    </recommendedName>
</protein>
<dbReference type="InterPro" id="IPR050121">
    <property type="entry name" value="Cytochrome_P450_monoxygenase"/>
</dbReference>
<feature type="binding site" description="axial binding residue" evidence="2">
    <location>
        <position position="406"/>
    </location>
    <ligand>
        <name>heme</name>
        <dbReference type="ChEBI" id="CHEBI:30413"/>
    </ligand>
    <ligandPart>
        <name>Fe</name>
        <dbReference type="ChEBI" id="CHEBI:18248"/>
    </ligandPart>
</feature>
<accession>A0A1X2LXN7</accession>
<dbReference type="EMBL" id="NCXP01000004">
    <property type="protein sequence ID" value="OSC41964.1"/>
    <property type="molecule type" value="Genomic_DNA"/>
</dbReference>
<dbReference type="Proteomes" id="UP000193247">
    <property type="component" value="Unassembled WGS sequence"/>
</dbReference>
<name>A0A1X2LXN7_9MYCO</name>
<evidence type="ECO:0000256" key="2">
    <source>
        <dbReference type="PIRSR" id="PIRSR602401-1"/>
    </source>
</evidence>
<dbReference type="PRINTS" id="PR00385">
    <property type="entry name" value="P450"/>
</dbReference>